<evidence type="ECO:0000313" key="1">
    <source>
        <dbReference type="EMBL" id="TQE12679.1"/>
    </source>
</evidence>
<sequence>MTVEPSLILTSLPSIKSTCFSNWVNFVNSGMSSDTTLTQVGKALHETPPSNDTASHSNAKLYIAWPSDALHCR</sequence>
<dbReference type="EMBL" id="VIEB01000017">
    <property type="protein sequence ID" value="TQE12679.1"/>
    <property type="molecule type" value="Genomic_DNA"/>
</dbReference>
<name>A0A540NNS3_MALBA</name>
<accession>A0A540NNS3</accession>
<reference evidence="1 2" key="1">
    <citation type="journal article" date="2019" name="G3 (Bethesda)">
        <title>Sequencing of a Wild Apple (Malus baccata) Genome Unravels the Differences Between Cultivated and Wild Apple Species Regarding Disease Resistance and Cold Tolerance.</title>
        <authorList>
            <person name="Chen X."/>
        </authorList>
    </citation>
    <scope>NUCLEOTIDE SEQUENCE [LARGE SCALE GENOMIC DNA]</scope>
    <source>
        <strain evidence="2">cv. Shandingzi</strain>
        <tissue evidence="1">Leaves</tissue>
    </source>
</reference>
<protein>
    <submittedName>
        <fullName evidence="1">Uncharacterized protein</fullName>
    </submittedName>
</protein>
<evidence type="ECO:0000313" key="2">
    <source>
        <dbReference type="Proteomes" id="UP000315295"/>
    </source>
</evidence>
<dbReference type="AlphaFoldDB" id="A0A540NNS3"/>
<keyword evidence="2" id="KW-1185">Reference proteome</keyword>
<organism evidence="1 2">
    <name type="scientific">Malus baccata</name>
    <name type="common">Siberian crab apple</name>
    <name type="synonym">Pyrus baccata</name>
    <dbReference type="NCBI Taxonomy" id="106549"/>
    <lineage>
        <taxon>Eukaryota</taxon>
        <taxon>Viridiplantae</taxon>
        <taxon>Streptophyta</taxon>
        <taxon>Embryophyta</taxon>
        <taxon>Tracheophyta</taxon>
        <taxon>Spermatophyta</taxon>
        <taxon>Magnoliopsida</taxon>
        <taxon>eudicotyledons</taxon>
        <taxon>Gunneridae</taxon>
        <taxon>Pentapetalae</taxon>
        <taxon>rosids</taxon>
        <taxon>fabids</taxon>
        <taxon>Rosales</taxon>
        <taxon>Rosaceae</taxon>
        <taxon>Amygdaloideae</taxon>
        <taxon>Maleae</taxon>
        <taxon>Malus</taxon>
    </lineage>
</organism>
<gene>
    <name evidence="1" type="ORF">C1H46_001699</name>
</gene>
<comment type="caution">
    <text evidence="1">The sequence shown here is derived from an EMBL/GenBank/DDBJ whole genome shotgun (WGS) entry which is preliminary data.</text>
</comment>
<dbReference type="Proteomes" id="UP000315295">
    <property type="component" value="Unassembled WGS sequence"/>
</dbReference>
<proteinExistence type="predicted"/>